<evidence type="ECO:0000313" key="2">
    <source>
        <dbReference type="Proteomes" id="UP000193411"/>
    </source>
</evidence>
<protein>
    <submittedName>
        <fullName evidence="1">Uncharacterized protein</fullName>
    </submittedName>
</protein>
<sequence>MPRCPRSSSPLFIAPLLRPLHSLKHSIQLGDTGTLSRAPFIPQPAHFTALHTVLLLLQSPRFRCEHDISLAARSHPLYWHSVAPCWTQRAFNPRRFQLFSIERRARVVCVCCGSI</sequence>
<dbReference type="Proteomes" id="UP000193411">
    <property type="component" value="Unassembled WGS sequence"/>
</dbReference>
<evidence type="ECO:0000313" key="1">
    <source>
        <dbReference type="EMBL" id="ORZ30207.1"/>
    </source>
</evidence>
<proteinExistence type="predicted"/>
<name>A0A1Y2H6J4_9FUNG</name>
<accession>A0A1Y2H6J4</accession>
<gene>
    <name evidence="1" type="ORF">BCR44DRAFT_1445843</name>
</gene>
<comment type="caution">
    <text evidence="1">The sequence shown here is derived from an EMBL/GenBank/DDBJ whole genome shotgun (WGS) entry which is preliminary data.</text>
</comment>
<dbReference type="EMBL" id="MCFL01000097">
    <property type="protein sequence ID" value="ORZ30207.1"/>
    <property type="molecule type" value="Genomic_DNA"/>
</dbReference>
<organism evidence="1 2">
    <name type="scientific">Catenaria anguillulae PL171</name>
    <dbReference type="NCBI Taxonomy" id="765915"/>
    <lineage>
        <taxon>Eukaryota</taxon>
        <taxon>Fungi</taxon>
        <taxon>Fungi incertae sedis</taxon>
        <taxon>Blastocladiomycota</taxon>
        <taxon>Blastocladiomycetes</taxon>
        <taxon>Blastocladiales</taxon>
        <taxon>Catenariaceae</taxon>
        <taxon>Catenaria</taxon>
    </lineage>
</organism>
<dbReference type="AlphaFoldDB" id="A0A1Y2H6J4"/>
<keyword evidence="2" id="KW-1185">Reference proteome</keyword>
<reference evidence="1 2" key="1">
    <citation type="submission" date="2016-07" db="EMBL/GenBank/DDBJ databases">
        <title>Pervasive Adenine N6-methylation of Active Genes in Fungi.</title>
        <authorList>
            <consortium name="DOE Joint Genome Institute"/>
            <person name="Mondo S.J."/>
            <person name="Dannebaum R.O."/>
            <person name="Kuo R.C."/>
            <person name="Labutti K."/>
            <person name="Haridas S."/>
            <person name="Kuo A."/>
            <person name="Salamov A."/>
            <person name="Ahrendt S.R."/>
            <person name="Lipzen A."/>
            <person name="Sullivan W."/>
            <person name="Andreopoulos W.B."/>
            <person name="Clum A."/>
            <person name="Lindquist E."/>
            <person name="Daum C."/>
            <person name="Ramamoorthy G.K."/>
            <person name="Gryganskyi A."/>
            <person name="Culley D."/>
            <person name="Magnuson J.K."/>
            <person name="James T.Y."/>
            <person name="O'Malley M.A."/>
            <person name="Stajich J.E."/>
            <person name="Spatafora J.W."/>
            <person name="Visel A."/>
            <person name="Grigoriev I.V."/>
        </authorList>
    </citation>
    <scope>NUCLEOTIDE SEQUENCE [LARGE SCALE GENOMIC DNA]</scope>
    <source>
        <strain evidence="1 2">PL171</strain>
    </source>
</reference>